<dbReference type="InterPro" id="IPR008497">
    <property type="entry name" value="DUF779"/>
</dbReference>
<proteinExistence type="predicted"/>
<keyword evidence="2" id="KW-1185">Reference proteome</keyword>
<accession>A0ABR4ZB84</accession>
<sequence length="131" mass="14842">MQQRAQRVAITDGARNVLRQLIDYHGAVLLHQCDDYGDAASPRWFPVRECPVGSADVLLGYLPWHTEFWMCAEQYEVWKHTHLTVDVVRGRGSGFPPAAPDDVRFRIRSRLLTDAEVATLPPPRTGADRMT</sequence>
<reference evidence="1 2" key="1">
    <citation type="journal article" date="2014" name="Int. J. Syst. Evol. Microbiol.">
        <title>Nocardia vulneris sp. nov., isolated from wounds of human patients in North America.</title>
        <authorList>
            <person name="Lasker B.A."/>
            <person name="Bell M."/>
            <person name="Klenk H.P."/>
            <person name="Sproer C."/>
            <person name="Schumann C."/>
            <person name="Schumann P."/>
            <person name="Brown J.M."/>
        </authorList>
    </citation>
    <scope>NUCLEOTIDE SEQUENCE [LARGE SCALE GENOMIC DNA]</scope>
    <source>
        <strain evidence="1 2">W9851</strain>
    </source>
</reference>
<organism evidence="1 2">
    <name type="scientific">Nocardia vulneris</name>
    <dbReference type="NCBI Taxonomy" id="1141657"/>
    <lineage>
        <taxon>Bacteria</taxon>
        <taxon>Bacillati</taxon>
        <taxon>Actinomycetota</taxon>
        <taxon>Actinomycetes</taxon>
        <taxon>Mycobacteriales</taxon>
        <taxon>Nocardiaceae</taxon>
        <taxon>Nocardia</taxon>
    </lineage>
</organism>
<comment type="caution">
    <text evidence="1">The sequence shown here is derived from an EMBL/GenBank/DDBJ whole genome shotgun (WGS) entry which is preliminary data.</text>
</comment>
<dbReference type="PIRSF" id="PIRSF009151">
    <property type="entry name" value="DUF779"/>
    <property type="match status" value="1"/>
</dbReference>
<evidence type="ECO:0000313" key="2">
    <source>
        <dbReference type="Proteomes" id="UP000031364"/>
    </source>
</evidence>
<dbReference type="Pfam" id="PF05610">
    <property type="entry name" value="DUF779"/>
    <property type="match status" value="1"/>
</dbReference>
<gene>
    <name evidence="1" type="ORF">FG87_26325</name>
</gene>
<dbReference type="RefSeq" id="WP_043675763.1">
    <property type="nucleotide sequence ID" value="NZ_BDCI01000050.1"/>
</dbReference>
<name>A0ABR4ZB84_9NOCA</name>
<evidence type="ECO:0000313" key="1">
    <source>
        <dbReference type="EMBL" id="KIA62269.1"/>
    </source>
</evidence>
<dbReference type="EMBL" id="JNFP01000034">
    <property type="protein sequence ID" value="KIA62269.1"/>
    <property type="molecule type" value="Genomic_DNA"/>
</dbReference>
<dbReference type="Proteomes" id="UP000031364">
    <property type="component" value="Unassembled WGS sequence"/>
</dbReference>
<protein>
    <submittedName>
        <fullName evidence="1">UDP-glucose 4-epimerase</fullName>
    </submittedName>
</protein>